<comment type="caution">
    <text evidence="1">The sequence shown here is derived from an EMBL/GenBank/DDBJ whole genome shotgun (WGS) entry which is preliminary data.</text>
</comment>
<reference evidence="1 2" key="1">
    <citation type="journal article" date="2024" name="G3 (Bethesda)">
        <title>Genome assembly of Hibiscus sabdariffa L. provides insights into metabolisms of medicinal natural products.</title>
        <authorList>
            <person name="Kim T."/>
        </authorList>
    </citation>
    <scope>NUCLEOTIDE SEQUENCE [LARGE SCALE GENOMIC DNA]</scope>
    <source>
        <strain evidence="1">TK-2024</strain>
        <tissue evidence="1">Old leaves</tissue>
    </source>
</reference>
<dbReference type="SUPFAM" id="SSF55347">
    <property type="entry name" value="Glyceraldehyde-3-phosphate dehydrogenase-like, C-terminal domain"/>
    <property type="match status" value="1"/>
</dbReference>
<sequence length="128" mass="14440">MPMEWRNGGGQCNGFLLCRGRYRKCFEFIPSYVRALFPLNNHLPIKLKLEVGTVSFFYISISIICILRESQHDAIQIVNNLSNLGQIYNREGLSTNVLARRQVLGEDGVCVHSMVLPGLPSSTTVYFS</sequence>
<dbReference type="Proteomes" id="UP001396334">
    <property type="component" value="Unassembled WGS sequence"/>
</dbReference>
<keyword evidence="2" id="KW-1185">Reference proteome</keyword>
<protein>
    <submittedName>
        <fullName evidence="1">Uncharacterized protein</fullName>
    </submittedName>
</protein>
<accession>A0ABR2NF29</accession>
<evidence type="ECO:0000313" key="1">
    <source>
        <dbReference type="EMBL" id="KAK8974705.1"/>
    </source>
</evidence>
<gene>
    <name evidence="1" type="ORF">V6N11_013171</name>
</gene>
<name>A0ABR2NF29_9ROSI</name>
<evidence type="ECO:0000313" key="2">
    <source>
        <dbReference type="Proteomes" id="UP001396334"/>
    </source>
</evidence>
<dbReference type="EMBL" id="JBBPBN010000158">
    <property type="protein sequence ID" value="KAK8974705.1"/>
    <property type="molecule type" value="Genomic_DNA"/>
</dbReference>
<proteinExistence type="predicted"/>
<organism evidence="1 2">
    <name type="scientific">Hibiscus sabdariffa</name>
    <name type="common">roselle</name>
    <dbReference type="NCBI Taxonomy" id="183260"/>
    <lineage>
        <taxon>Eukaryota</taxon>
        <taxon>Viridiplantae</taxon>
        <taxon>Streptophyta</taxon>
        <taxon>Embryophyta</taxon>
        <taxon>Tracheophyta</taxon>
        <taxon>Spermatophyta</taxon>
        <taxon>Magnoliopsida</taxon>
        <taxon>eudicotyledons</taxon>
        <taxon>Gunneridae</taxon>
        <taxon>Pentapetalae</taxon>
        <taxon>rosids</taxon>
        <taxon>malvids</taxon>
        <taxon>Malvales</taxon>
        <taxon>Malvaceae</taxon>
        <taxon>Malvoideae</taxon>
        <taxon>Hibiscus</taxon>
    </lineage>
</organism>